<gene>
    <name evidence="4" type="primary">pcn</name>
    <name evidence="9" type="ORF">DK846_02435</name>
</gene>
<dbReference type="EMBL" id="QGMY01000002">
    <property type="protein sequence ID" value="PWR74036.1"/>
    <property type="molecule type" value="Genomic_DNA"/>
</dbReference>
<comment type="function">
    <text evidence="6">Sliding clamp subunit. Responsible for tethering the catalytic subunit of DNA polymerase to DNA during high-speed replication.</text>
</comment>
<dbReference type="GO" id="GO:0003677">
    <property type="term" value="F:DNA binding"/>
    <property type="evidence" value="ECO:0007669"/>
    <property type="project" value="UniProtKB-UniRule"/>
</dbReference>
<feature type="domain" description="Proliferating cell nuclear antigen PCNA C-terminal" evidence="8">
    <location>
        <begin position="181"/>
        <end position="242"/>
    </location>
</feature>
<organism evidence="9 10">
    <name type="scientific">Methanospirillum lacunae</name>
    <dbReference type="NCBI Taxonomy" id="668570"/>
    <lineage>
        <taxon>Archaea</taxon>
        <taxon>Methanobacteriati</taxon>
        <taxon>Methanobacteriota</taxon>
        <taxon>Stenosarchaea group</taxon>
        <taxon>Methanomicrobia</taxon>
        <taxon>Methanomicrobiales</taxon>
        <taxon>Methanospirillaceae</taxon>
        <taxon>Methanospirillum</taxon>
    </lineage>
</organism>
<comment type="function">
    <text evidence="4">Sliding clamp subunit that acts as a moving platform for DNA processing. Responsible for tethering the catalytic subunit of DNA polymerase and other proteins to DNA during high-speed replication.</text>
</comment>
<dbReference type="Pfam" id="PF02747">
    <property type="entry name" value="PCNA_C"/>
    <property type="match status" value="1"/>
</dbReference>
<evidence type="ECO:0000256" key="1">
    <source>
        <dbReference type="ARBA" id="ARBA00010462"/>
    </source>
</evidence>
<keyword evidence="2 4" id="KW-0235">DNA replication</keyword>
<reference evidence="9 10" key="1">
    <citation type="submission" date="2018-05" db="EMBL/GenBank/DDBJ databases">
        <title>Draft genome of Methanospirillum lacunae Ki8-1.</title>
        <authorList>
            <person name="Dueholm M.S."/>
            <person name="Nielsen P.H."/>
            <person name="Bakmann L.F."/>
            <person name="Otzen D.E."/>
        </authorList>
    </citation>
    <scope>NUCLEOTIDE SEQUENCE [LARGE SCALE GENOMIC DNA]</scope>
    <source>
        <strain evidence="9 10">Ki8-1</strain>
    </source>
</reference>
<evidence type="ECO:0000259" key="8">
    <source>
        <dbReference type="Pfam" id="PF02747"/>
    </source>
</evidence>
<keyword evidence="3 4" id="KW-0238">DNA-binding</keyword>
<dbReference type="InterPro" id="IPR000730">
    <property type="entry name" value="Pr_cel_nuc_antig"/>
</dbReference>
<dbReference type="InterPro" id="IPR022649">
    <property type="entry name" value="Pr_cel_nuc_antig_C"/>
</dbReference>
<dbReference type="Proteomes" id="UP000245657">
    <property type="component" value="Unassembled WGS sequence"/>
</dbReference>
<dbReference type="InterPro" id="IPR022648">
    <property type="entry name" value="Pr_cel_nuc_antig_N"/>
</dbReference>
<dbReference type="Gene3D" id="3.70.10.10">
    <property type="match status" value="1"/>
</dbReference>
<sequence length="247" mass="27315">MLKGTINADTFRDSIDAVAALVTECRMHFSEQEVWIRSVDTANVAMVILTLQREAFNTYEATPGELGLDITKMKNIFTMMGKASEVSLDYPDGANKIEVRFEGYHYAITLLDTSTIKKDPNSPGIELPGVVTVSGSDLYNTIKSAAVVSDKMWLGINPDKKVFYIIAEGDSDHIEREFSADEMISCNYSQARSLFSIDYLKDMGKVMAHASEVTIHLGTDHPVKFSFDIAGGKGHVEYLLAPRIEAD</sequence>
<dbReference type="NCBIfam" id="NF002222">
    <property type="entry name" value="PRK01115.1-5"/>
    <property type="match status" value="1"/>
</dbReference>
<dbReference type="GO" id="GO:0030337">
    <property type="term" value="F:DNA polymerase processivity factor activity"/>
    <property type="evidence" value="ECO:0007669"/>
    <property type="project" value="UniProtKB-UniRule"/>
</dbReference>
<keyword evidence="10" id="KW-1185">Reference proteome</keyword>
<dbReference type="PRINTS" id="PR00339">
    <property type="entry name" value="PCNACYCLIN"/>
</dbReference>
<name>A0A2V2N8N4_9EURY</name>
<dbReference type="PANTHER" id="PTHR11352">
    <property type="entry name" value="PROLIFERATING CELL NUCLEAR ANTIGEN"/>
    <property type="match status" value="1"/>
</dbReference>
<protein>
    <recommendedName>
        <fullName evidence="4">DNA polymerase sliding clamp</fullName>
    </recommendedName>
    <alternativeName>
        <fullName evidence="4">Proliferating cell nuclear antigen homolog</fullName>
        <shortName evidence="4">PCNA</shortName>
    </alternativeName>
</protein>
<accession>A0A2V2N8N4</accession>
<dbReference type="Pfam" id="PF00705">
    <property type="entry name" value="PCNA_N"/>
    <property type="match status" value="1"/>
</dbReference>
<proteinExistence type="inferred from homology"/>
<dbReference type="SUPFAM" id="SSF55979">
    <property type="entry name" value="DNA clamp"/>
    <property type="match status" value="2"/>
</dbReference>
<dbReference type="HAMAP" id="MF_00317">
    <property type="entry name" value="DNApol_clamp_arch"/>
    <property type="match status" value="1"/>
</dbReference>
<dbReference type="GO" id="GO:0006272">
    <property type="term" value="P:leading strand elongation"/>
    <property type="evidence" value="ECO:0007669"/>
    <property type="project" value="TreeGrafter"/>
</dbReference>
<dbReference type="OrthoDB" id="14749at2157"/>
<comment type="subunit">
    <text evidence="4">Homotrimer. The subunits circularize to form a toroid; DNA passes through its center. Replication factor C (RFC) is required to load the toroid on the DNA.</text>
</comment>
<dbReference type="CDD" id="cd00577">
    <property type="entry name" value="PCNA"/>
    <property type="match status" value="1"/>
</dbReference>
<feature type="domain" description="Proliferating cell nuclear antigen PCNA N-terminal" evidence="7">
    <location>
        <begin position="8"/>
        <end position="102"/>
    </location>
</feature>
<dbReference type="GO" id="GO:0006275">
    <property type="term" value="P:regulation of DNA replication"/>
    <property type="evidence" value="ECO:0007669"/>
    <property type="project" value="UniProtKB-UniRule"/>
</dbReference>
<comment type="caution">
    <text evidence="9">The sequence shown here is derived from an EMBL/GenBank/DDBJ whole genome shotgun (WGS) entry which is preliminary data.</text>
</comment>
<evidence type="ECO:0000256" key="3">
    <source>
        <dbReference type="ARBA" id="ARBA00023125"/>
    </source>
</evidence>
<evidence type="ECO:0000256" key="2">
    <source>
        <dbReference type="ARBA" id="ARBA00022705"/>
    </source>
</evidence>
<evidence type="ECO:0000313" key="9">
    <source>
        <dbReference type="EMBL" id="PWR74036.1"/>
    </source>
</evidence>
<dbReference type="GeneID" id="97549390"/>
<dbReference type="RefSeq" id="WP_109967315.1">
    <property type="nucleotide sequence ID" value="NZ_CP176093.1"/>
</dbReference>
<evidence type="ECO:0000256" key="4">
    <source>
        <dbReference type="HAMAP-Rule" id="MF_00317"/>
    </source>
</evidence>
<comment type="similarity">
    <text evidence="1 4 5">Belongs to the PCNA family.</text>
</comment>
<dbReference type="PANTHER" id="PTHR11352:SF0">
    <property type="entry name" value="PROLIFERATING CELL NUCLEAR ANTIGEN"/>
    <property type="match status" value="1"/>
</dbReference>
<dbReference type="InterPro" id="IPR046938">
    <property type="entry name" value="DNA_clamp_sf"/>
</dbReference>
<evidence type="ECO:0000256" key="5">
    <source>
        <dbReference type="RuleBase" id="RU003671"/>
    </source>
</evidence>
<dbReference type="AlphaFoldDB" id="A0A2V2N8N4"/>
<evidence type="ECO:0000259" key="7">
    <source>
        <dbReference type="Pfam" id="PF00705"/>
    </source>
</evidence>
<evidence type="ECO:0000313" key="10">
    <source>
        <dbReference type="Proteomes" id="UP000245657"/>
    </source>
</evidence>
<evidence type="ECO:0000256" key="6">
    <source>
        <dbReference type="RuleBase" id="RU003673"/>
    </source>
</evidence>